<feature type="chain" id="PRO_5016282124" description="Secreted protein" evidence="1">
    <location>
        <begin position="20"/>
        <end position="105"/>
    </location>
</feature>
<accession>A0A317XYC8</accession>
<evidence type="ECO:0008006" key="4">
    <source>
        <dbReference type="Google" id="ProtNLM"/>
    </source>
</evidence>
<evidence type="ECO:0000313" key="2">
    <source>
        <dbReference type="EMBL" id="PWZ02930.1"/>
    </source>
</evidence>
<protein>
    <recommendedName>
        <fullName evidence="4">Secreted protein</fullName>
    </recommendedName>
</protein>
<organism evidence="2 3">
    <name type="scientific">Testicularia cyperi</name>
    <dbReference type="NCBI Taxonomy" id="1882483"/>
    <lineage>
        <taxon>Eukaryota</taxon>
        <taxon>Fungi</taxon>
        <taxon>Dikarya</taxon>
        <taxon>Basidiomycota</taxon>
        <taxon>Ustilaginomycotina</taxon>
        <taxon>Ustilaginomycetes</taxon>
        <taxon>Ustilaginales</taxon>
        <taxon>Anthracoideaceae</taxon>
        <taxon>Testicularia</taxon>
    </lineage>
</organism>
<dbReference type="Proteomes" id="UP000246740">
    <property type="component" value="Unassembled WGS sequence"/>
</dbReference>
<keyword evidence="1" id="KW-0732">Signal</keyword>
<dbReference type="InParanoid" id="A0A317XYC8"/>
<dbReference type="AlphaFoldDB" id="A0A317XYC8"/>
<evidence type="ECO:0000256" key="1">
    <source>
        <dbReference type="SAM" id="SignalP"/>
    </source>
</evidence>
<proteinExistence type="predicted"/>
<reference evidence="2 3" key="1">
    <citation type="journal article" date="2018" name="Mol. Biol. Evol.">
        <title>Broad Genomic Sampling Reveals a Smut Pathogenic Ancestry of the Fungal Clade Ustilaginomycotina.</title>
        <authorList>
            <person name="Kijpornyongpan T."/>
            <person name="Mondo S.J."/>
            <person name="Barry K."/>
            <person name="Sandor L."/>
            <person name="Lee J."/>
            <person name="Lipzen A."/>
            <person name="Pangilinan J."/>
            <person name="LaButti K."/>
            <person name="Hainaut M."/>
            <person name="Henrissat B."/>
            <person name="Grigoriev I.V."/>
            <person name="Spatafora J.W."/>
            <person name="Aime M.C."/>
        </authorList>
    </citation>
    <scope>NUCLEOTIDE SEQUENCE [LARGE SCALE GENOMIC DNA]</scope>
    <source>
        <strain evidence="2 3">MCA 3645</strain>
    </source>
</reference>
<evidence type="ECO:0000313" key="3">
    <source>
        <dbReference type="Proteomes" id="UP000246740"/>
    </source>
</evidence>
<name>A0A317XYC8_9BASI</name>
<dbReference type="EMBL" id="KZ819188">
    <property type="protein sequence ID" value="PWZ02930.1"/>
    <property type="molecule type" value="Genomic_DNA"/>
</dbReference>
<sequence>MRFWCHWLLPLLVVKGREAESSSAAHVQTHLSPVALHGVGSNDKIVCAEASRDACMVKQMRCSPPERWLDETALRSVDEEWAEVGGGNADTRRIAVWYRSMSRFD</sequence>
<gene>
    <name evidence="2" type="ORF">BCV70DRAFT_8467</name>
</gene>
<keyword evidence="3" id="KW-1185">Reference proteome</keyword>
<feature type="signal peptide" evidence="1">
    <location>
        <begin position="1"/>
        <end position="19"/>
    </location>
</feature>